<dbReference type="InterPro" id="IPR051599">
    <property type="entry name" value="Cell_Envelope_Assoc"/>
</dbReference>
<name>A0A934NHD7_9FLAO</name>
<organism evidence="2 3">
    <name type="scientific">Gelidibacter salicanalis</name>
    <dbReference type="NCBI Taxonomy" id="291193"/>
    <lineage>
        <taxon>Bacteria</taxon>
        <taxon>Pseudomonadati</taxon>
        <taxon>Bacteroidota</taxon>
        <taxon>Flavobacteriia</taxon>
        <taxon>Flavobacteriales</taxon>
        <taxon>Flavobacteriaceae</taxon>
        <taxon>Gelidibacter</taxon>
    </lineage>
</organism>
<dbReference type="AlphaFoldDB" id="A0A934NHD7"/>
<dbReference type="InterPro" id="IPR003848">
    <property type="entry name" value="DUF218"/>
</dbReference>
<feature type="domain" description="DUF218" evidence="1">
    <location>
        <begin position="2"/>
        <end position="138"/>
    </location>
</feature>
<dbReference type="PANTHER" id="PTHR30336">
    <property type="entry name" value="INNER MEMBRANE PROTEIN, PROBABLE PERMEASE"/>
    <property type="match status" value="1"/>
</dbReference>
<proteinExistence type="predicted"/>
<dbReference type="GO" id="GO:0005886">
    <property type="term" value="C:plasma membrane"/>
    <property type="evidence" value="ECO:0007669"/>
    <property type="project" value="TreeGrafter"/>
</dbReference>
<dbReference type="Pfam" id="PF02698">
    <property type="entry name" value="DUF218"/>
    <property type="match status" value="1"/>
</dbReference>
<gene>
    <name evidence="2" type="ORF">JEM65_08710</name>
</gene>
<protein>
    <submittedName>
        <fullName evidence="2">YdcF family protein</fullName>
    </submittedName>
</protein>
<dbReference type="PANTHER" id="PTHR30336:SF6">
    <property type="entry name" value="INTEGRAL MEMBRANE PROTEIN"/>
    <property type="match status" value="1"/>
</dbReference>
<dbReference type="CDD" id="cd06259">
    <property type="entry name" value="YdcF-like"/>
    <property type="match status" value="1"/>
</dbReference>
<dbReference type="EMBL" id="JAEHJZ010000018">
    <property type="protein sequence ID" value="MBJ7880726.1"/>
    <property type="molecule type" value="Genomic_DNA"/>
</dbReference>
<dbReference type="RefSeq" id="WP_199598590.1">
    <property type="nucleotide sequence ID" value="NZ_JAEHJZ010000018.1"/>
</dbReference>
<comment type="caution">
    <text evidence="2">The sequence shown here is derived from an EMBL/GenBank/DDBJ whole genome shotgun (WGS) entry which is preliminary data.</text>
</comment>
<reference evidence="2 3" key="1">
    <citation type="submission" date="2020-09" db="EMBL/GenBank/DDBJ databases">
        <title>Draft genome of Gelidibacter salicanalis PAMC21136.</title>
        <authorList>
            <person name="Park H."/>
        </authorList>
    </citation>
    <scope>NUCLEOTIDE SEQUENCE [LARGE SCALE GENOMIC DNA]</scope>
    <source>
        <strain evidence="2 3">PAMC21136</strain>
    </source>
</reference>
<keyword evidence="3" id="KW-1185">Reference proteome</keyword>
<sequence>MVLGTSKYLIKGGNNFFYVERMKSTADLYHSNKIDTIIASGDHSDKYYNEPLQIKKSLIALGVPESKIILDEKGINTFQSLKNFKKNHLNNPVIIITQKFHNQRAIYFTKNLKLNAIGINAESLPFTVAPKTYIREYFARVKAFINVQSYILTNVSI</sequence>
<evidence type="ECO:0000313" key="2">
    <source>
        <dbReference type="EMBL" id="MBJ7880726.1"/>
    </source>
</evidence>
<evidence type="ECO:0000313" key="3">
    <source>
        <dbReference type="Proteomes" id="UP000662373"/>
    </source>
</evidence>
<evidence type="ECO:0000259" key="1">
    <source>
        <dbReference type="Pfam" id="PF02698"/>
    </source>
</evidence>
<accession>A0A934NHD7</accession>
<dbReference type="Proteomes" id="UP000662373">
    <property type="component" value="Unassembled WGS sequence"/>
</dbReference>